<comment type="caution">
    <text evidence="1">The sequence shown here is derived from an EMBL/GenBank/DDBJ whole genome shotgun (WGS) entry which is preliminary data.</text>
</comment>
<dbReference type="OrthoDB" id="1096772at2759"/>
<dbReference type="EMBL" id="JABWDY010001997">
    <property type="protein sequence ID" value="KAF5206982.1"/>
    <property type="molecule type" value="Genomic_DNA"/>
</dbReference>
<gene>
    <name evidence="1" type="ORF">FRX31_003431</name>
</gene>
<keyword evidence="2" id="KW-1185">Reference proteome</keyword>
<protein>
    <recommendedName>
        <fullName evidence="3">DUF4283 domain-containing protein</fullName>
    </recommendedName>
</protein>
<organism evidence="1 2">
    <name type="scientific">Thalictrum thalictroides</name>
    <name type="common">Rue-anemone</name>
    <name type="synonym">Anemone thalictroides</name>
    <dbReference type="NCBI Taxonomy" id="46969"/>
    <lineage>
        <taxon>Eukaryota</taxon>
        <taxon>Viridiplantae</taxon>
        <taxon>Streptophyta</taxon>
        <taxon>Embryophyta</taxon>
        <taxon>Tracheophyta</taxon>
        <taxon>Spermatophyta</taxon>
        <taxon>Magnoliopsida</taxon>
        <taxon>Ranunculales</taxon>
        <taxon>Ranunculaceae</taxon>
        <taxon>Thalictroideae</taxon>
        <taxon>Thalictrum</taxon>
    </lineage>
</organism>
<evidence type="ECO:0000313" key="2">
    <source>
        <dbReference type="Proteomes" id="UP000554482"/>
    </source>
</evidence>
<dbReference type="InterPro" id="IPR040256">
    <property type="entry name" value="At4g02000-like"/>
</dbReference>
<sequence>MSSPWFIKTQLVRFIKWSPNFSMEKHKLSSALIWVRFPGLSMEYWEPDILLAMARTIGLLVQVDKNTLDRDMGYYGSVQVDVDLAKTIPDKI</sequence>
<evidence type="ECO:0000313" key="1">
    <source>
        <dbReference type="EMBL" id="KAF5206982.1"/>
    </source>
</evidence>
<proteinExistence type="predicted"/>
<accession>A0A7J6XEY2</accession>
<evidence type="ECO:0008006" key="3">
    <source>
        <dbReference type="Google" id="ProtNLM"/>
    </source>
</evidence>
<dbReference type="Proteomes" id="UP000554482">
    <property type="component" value="Unassembled WGS sequence"/>
</dbReference>
<dbReference type="PANTHER" id="PTHR31286:SF99">
    <property type="entry name" value="DUF4283 DOMAIN-CONTAINING PROTEIN"/>
    <property type="match status" value="1"/>
</dbReference>
<dbReference type="PANTHER" id="PTHR31286">
    <property type="entry name" value="GLYCINE-RICH CELL WALL STRUCTURAL PROTEIN 1.8-LIKE"/>
    <property type="match status" value="1"/>
</dbReference>
<dbReference type="AlphaFoldDB" id="A0A7J6XEY2"/>
<name>A0A7J6XEY2_THATH</name>
<reference evidence="1 2" key="1">
    <citation type="submission" date="2020-06" db="EMBL/GenBank/DDBJ databases">
        <title>Transcriptomic and genomic resources for Thalictrum thalictroides and T. hernandezii: Facilitating candidate gene discovery in an emerging model plant lineage.</title>
        <authorList>
            <person name="Arias T."/>
            <person name="Riano-Pachon D.M."/>
            <person name="Di Stilio V.S."/>
        </authorList>
    </citation>
    <scope>NUCLEOTIDE SEQUENCE [LARGE SCALE GENOMIC DNA]</scope>
    <source>
        <strain evidence="2">cv. WT478/WT964</strain>
        <tissue evidence="1">Leaves</tissue>
    </source>
</reference>